<comment type="caution">
    <text evidence="2">The sequence shown here is derived from an EMBL/GenBank/DDBJ whole genome shotgun (WGS) entry which is preliminary data.</text>
</comment>
<feature type="region of interest" description="Disordered" evidence="1">
    <location>
        <begin position="1"/>
        <end position="27"/>
    </location>
</feature>
<proteinExistence type="predicted"/>
<evidence type="ECO:0000313" key="2">
    <source>
        <dbReference type="EMBL" id="KAK6725843.1"/>
    </source>
</evidence>
<sequence>MARDCPSHPSVTVNDPDVHGGHSPSCERKENSAILFLSFYYKCSVVVCSCGADYGASRLNSNGRHFGQFLART</sequence>
<dbReference type="EMBL" id="JAVFWL010000001">
    <property type="protein sequence ID" value="KAK6725843.1"/>
    <property type="molecule type" value="Genomic_DNA"/>
</dbReference>
<reference evidence="2 3" key="1">
    <citation type="submission" date="2023-08" db="EMBL/GenBank/DDBJ databases">
        <title>A Necator americanus chromosomal reference genome.</title>
        <authorList>
            <person name="Ilik V."/>
            <person name="Petrzelkova K.J."/>
            <person name="Pardy F."/>
            <person name="Fuh T."/>
            <person name="Niatou-Singa F.S."/>
            <person name="Gouil Q."/>
            <person name="Baker L."/>
            <person name="Ritchie M.E."/>
            <person name="Jex A.R."/>
            <person name="Gazzola D."/>
            <person name="Li H."/>
            <person name="Toshio Fujiwara R."/>
            <person name="Zhan B."/>
            <person name="Aroian R.V."/>
            <person name="Pafco B."/>
            <person name="Schwarz E.M."/>
        </authorList>
    </citation>
    <scope>NUCLEOTIDE SEQUENCE [LARGE SCALE GENOMIC DNA]</scope>
    <source>
        <strain evidence="2 3">Aroian</strain>
        <tissue evidence="2">Whole animal</tissue>
    </source>
</reference>
<keyword evidence="3" id="KW-1185">Reference proteome</keyword>
<accession>A0ABR1BKN1</accession>
<dbReference type="Proteomes" id="UP001303046">
    <property type="component" value="Unassembled WGS sequence"/>
</dbReference>
<protein>
    <submittedName>
        <fullName evidence="2">Uncharacterized protein</fullName>
    </submittedName>
</protein>
<feature type="compositionally biased region" description="Basic and acidic residues" evidence="1">
    <location>
        <begin position="16"/>
        <end position="27"/>
    </location>
</feature>
<evidence type="ECO:0000313" key="3">
    <source>
        <dbReference type="Proteomes" id="UP001303046"/>
    </source>
</evidence>
<gene>
    <name evidence="2" type="primary">Necator_chrI.g390</name>
    <name evidence="2" type="ORF">RB195_004269</name>
</gene>
<evidence type="ECO:0000256" key="1">
    <source>
        <dbReference type="SAM" id="MobiDB-lite"/>
    </source>
</evidence>
<organism evidence="2 3">
    <name type="scientific">Necator americanus</name>
    <name type="common">Human hookworm</name>
    <dbReference type="NCBI Taxonomy" id="51031"/>
    <lineage>
        <taxon>Eukaryota</taxon>
        <taxon>Metazoa</taxon>
        <taxon>Ecdysozoa</taxon>
        <taxon>Nematoda</taxon>
        <taxon>Chromadorea</taxon>
        <taxon>Rhabditida</taxon>
        <taxon>Rhabditina</taxon>
        <taxon>Rhabditomorpha</taxon>
        <taxon>Strongyloidea</taxon>
        <taxon>Ancylostomatidae</taxon>
        <taxon>Bunostominae</taxon>
        <taxon>Necator</taxon>
    </lineage>
</organism>
<name>A0ABR1BKN1_NECAM</name>